<dbReference type="EMBL" id="BAFN01000001">
    <property type="protein sequence ID" value="GAN32255.1"/>
    <property type="molecule type" value="Genomic_DNA"/>
</dbReference>
<protein>
    <submittedName>
        <fullName evidence="1">Uncharacterized protein</fullName>
    </submittedName>
</protein>
<name>A0ABQ0JU47_9BACT</name>
<gene>
    <name evidence="1" type="ORF">BROSI_A0767</name>
</gene>
<sequence length="111" mass="12960">MGELLEHEHEIHFEHNTVHIHHTHEDHGLGGHGVGETEHRDVKNILSFDYLSGNTSVSQNVSLTLKHHLPLCFSVRLDNQILWFTSKIFHHLPPDQYYSTRLYQLNSTYLI</sequence>
<comment type="caution">
    <text evidence="1">The sequence shown here is derived from an EMBL/GenBank/DDBJ whole genome shotgun (WGS) entry which is preliminary data.</text>
</comment>
<evidence type="ECO:0000313" key="1">
    <source>
        <dbReference type="EMBL" id="GAN32255.1"/>
    </source>
</evidence>
<proteinExistence type="predicted"/>
<organism evidence="1 2">
    <name type="scientific">Candidatus Brocadia sinica JPN1</name>
    <dbReference type="NCBI Taxonomy" id="1197129"/>
    <lineage>
        <taxon>Bacteria</taxon>
        <taxon>Pseudomonadati</taxon>
        <taxon>Planctomycetota</taxon>
        <taxon>Candidatus Brocadiia</taxon>
        <taxon>Candidatus Brocadiales</taxon>
        <taxon>Candidatus Brocadiaceae</taxon>
        <taxon>Candidatus Brocadia</taxon>
    </lineage>
</organism>
<accession>A0ABQ0JU47</accession>
<reference evidence="2" key="1">
    <citation type="journal article" date="2015" name="Genome Announc.">
        <title>Draft Genome Sequence of an Anaerobic Ammonium-Oxidizing Bacterium, "Candidatus Brocadia sinica".</title>
        <authorList>
            <person name="Oshiki M."/>
            <person name="Shinyako-Hata K."/>
            <person name="Satoh H."/>
            <person name="Okabe S."/>
        </authorList>
    </citation>
    <scope>NUCLEOTIDE SEQUENCE [LARGE SCALE GENOMIC DNA]</scope>
    <source>
        <strain evidence="2">JPN1</strain>
    </source>
</reference>
<keyword evidence="2" id="KW-1185">Reference proteome</keyword>
<dbReference type="Proteomes" id="UP000032309">
    <property type="component" value="Unassembled WGS sequence"/>
</dbReference>
<evidence type="ECO:0000313" key="2">
    <source>
        <dbReference type="Proteomes" id="UP000032309"/>
    </source>
</evidence>